<keyword evidence="6 9" id="KW-0472">Membrane</keyword>
<dbReference type="AlphaFoldDB" id="A0A290HEG1"/>
<dbReference type="Gene3D" id="2.20.200.10">
    <property type="entry name" value="Outer membrane efflux proteins (OEP)"/>
    <property type="match status" value="1"/>
</dbReference>
<dbReference type="GO" id="GO:0015562">
    <property type="term" value="F:efflux transmembrane transporter activity"/>
    <property type="evidence" value="ECO:0007669"/>
    <property type="project" value="InterPro"/>
</dbReference>
<dbReference type="SUPFAM" id="SSF56954">
    <property type="entry name" value="Outer membrane efflux proteins (OEP)"/>
    <property type="match status" value="1"/>
</dbReference>
<dbReference type="EMBL" id="CP023275">
    <property type="protein sequence ID" value="ATB69923.1"/>
    <property type="molecule type" value="Genomic_DNA"/>
</dbReference>
<dbReference type="PROSITE" id="PS51257">
    <property type="entry name" value="PROKAR_LIPOPROTEIN"/>
    <property type="match status" value="1"/>
</dbReference>
<dbReference type="Proteomes" id="UP000217349">
    <property type="component" value="Chromosome"/>
</dbReference>
<protein>
    <submittedName>
        <fullName evidence="10">Multidrug resistance protein</fullName>
    </submittedName>
</protein>
<accession>A0A290HEG1</accession>
<evidence type="ECO:0000256" key="6">
    <source>
        <dbReference type="ARBA" id="ARBA00023136"/>
    </source>
</evidence>
<sequence>MIHCRKAFLIGLLTLLGITGCSLPLTNEETPQIAPINAYQTKETFKTTIAQWPNEHWWEAYQDAQLTQLIQEGLKNSPDIKAVSARVTQASAVMGIARSSLLPQVGVNASASREKESYNYLTPASVVPHNWNSYGLVSLNMSWELDFWGKNRAALAAATSEFEAMLADQAQAELILSSAIATSYATLAQLFAIRDNASASMDNKQKIVGLMQKRFDQGLENKAGISGVQEQYAQAVGTLQTIDEQIALSKNQMAALLGEGPDKGLSIQRPTLNVDTAYSLPKEMALNLLGRRPDIVSARLQVESRQSKIYQKKAAFYPNINLSALIGFQSLGLNNLTKTGSDIGAIGPALYLPIFSAGALESDLKSAKAAYEEAVANYDSTVVHALQDVADVGVSQKSLSEQIKTAQAGVNAATQSYNVSYQRHQQGLASYMDLLYAHDNVYMSQKNLITLETKSLILDIAMKRALGGGYLMVQQHHN</sequence>
<keyword evidence="8 9" id="KW-0449">Lipoprotein</keyword>
<name>A0A290HEG1_9BACT</name>
<dbReference type="PANTHER" id="PTHR30203:SF20">
    <property type="entry name" value="MULTIDRUG RESISTANCE OUTER MEMBRANE PROTEIN MDTP-RELATED"/>
    <property type="match status" value="1"/>
</dbReference>
<dbReference type="KEGG" id="sulj:SJPD1_1818"/>
<evidence type="ECO:0000256" key="5">
    <source>
        <dbReference type="ARBA" id="ARBA00022729"/>
    </source>
</evidence>
<evidence type="ECO:0000256" key="3">
    <source>
        <dbReference type="ARBA" id="ARBA00022452"/>
    </source>
</evidence>
<dbReference type="Pfam" id="PF02321">
    <property type="entry name" value="OEP"/>
    <property type="match status" value="2"/>
</dbReference>
<evidence type="ECO:0000256" key="7">
    <source>
        <dbReference type="ARBA" id="ARBA00023139"/>
    </source>
</evidence>
<dbReference type="RefSeq" id="WP_096046862.1">
    <property type="nucleotide sequence ID" value="NZ_CP023275.1"/>
</dbReference>
<evidence type="ECO:0000256" key="8">
    <source>
        <dbReference type="ARBA" id="ARBA00023288"/>
    </source>
</evidence>
<proteinExistence type="inferred from homology"/>
<dbReference type="NCBIfam" id="TIGR01845">
    <property type="entry name" value="outer_NodT"/>
    <property type="match status" value="1"/>
</dbReference>
<evidence type="ECO:0000313" key="11">
    <source>
        <dbReference type="Proteomes" id="UP000217349"/>
    </source>
</evidence>
<keyword evidence="7 9" id="KW-0564">Palmitate</keyword>
<reference evidence="11" key="1">
    <citation type="submission" date="2017-09" db="EMBL/GenBank/DDBJ databases">
        <title>The complete genome of Sulfurospirillum sp. JPD-1.</title>
        <authorList>
            <person name="Goris T."/>
        </authorList>
    </citation>
    <scope>NUCLEOTIDE SEQUENCE [LARGE SCALE GENOMIC DNA]</scope>
    <source>
        <strain evidence="11">JPD-1</strain>
    </source>
</reference>
<evidence type="ECO:0000256" key="4">
    <source>
        <dbReference type="ARBA" id="ARBA00022692"/>
    </source>
</evidence>
<keyword evidence="3 9" id="KW-1134">Transmembrane beta strand</keyword>
<dbReference type="PANTHER" id="PTHR30203">
    <property type="entry name" value="OUTER MEMBRANE CATION EFFLUX PROTEIN"/>
    <property type="match status" value="1"/>
</dbReference>
<feature type="chain" id="PRO_5011818008" evidence="9">
    <location>
        <begin position="28"/>
        <end position="478"/>
    </location>
</feature>
<dbReference type="OrthoDB" id="9783163at2"/>
<gene>
    <name evidence="10" type="ORF">SJPD1_1818</name>
</gene>
<feature type="signal peptide" evidence="9">
    <location>
        <begin position="1"/>
        <end position="27"/>
    </location>
</feature>
<dbReference type="Gene3D" id="1.20.1600.10">
    <property type="entry name" value="Outer membrane efflux proteins (OEP)"/>
    <property type="match status" value="1"/>
</dbReference>
<organism evidence="10 11">
    <name type="scientific">Sulfurospirillum diekertiae</name>
    <dbReference type="NCBI Taxonomy" id="1854492"/>
    <lineage>
        <taxon>Bacteria</taxon>
        <taxon>Pseudomonadati</taxon>
        <taxon>Campylobacterota</taxon>
        <taxon>Epsilonproteobacteria</taxon>
        <taxon>Campylobacterales</taxon>
        <taxon>Sulfurospirillaceae</taxon>
        <taxon>Sulfurospirillum</taxon>
    </lineage>
</organism>
<evidence type="ECO:0000313" key="10">
    <source>
        <dbReference type="EMBL" id="ATB69923.1"/>
    </source>
</evidence>
<dbReference type="InterPro" id="IPR003423">
    <property type="entry name" value="OMP_efflux"/>
</dbReference>
<dbReference type="InterPro" id="IPR010131">
    <property type="entry name" value="MdtP/NodT-like"/>
</dbReference>
<evidence type="ECO:0000256" key="1">
    <source>
        <dbReference type="ARBA" id="ARBA00004370"/>
    </source>
</evidence>
<keyword evidence="5 9" id="KW-0732">Signal</keyword>
<keyword evidence="4 9" id="KW-0812">Transmembrane</keyword>
<dbReference type="GO" id="GO:0005886">
    <property type="term" value="C:plasma membrane"/>
    <property type="evidence" value="ECO:0007669"/>
    <property type="project" value="UniProtKB-SubCell"/>
</dbReference>
<comment type="similarity">
    <text evidence="2 9">Belongs to the outer membrane factor (OMF) (TC 1.B.17) family.</text>
</comment>
<evidence type="ECO:0000256" key="2">
    <source>
        <dbReference type="ARBA" id="ARBA00007613"/>
    </source>
</evidence>
<evidence type="ECO:0000256" key="9">
    <source>
        <dbReference type="RuleBase" id="RU362097"/>
    </source>
</evidence>
<comment type="subcellular location">
    <subcellularLocation>
        <location evidence="9">Cell membrane</location>
        <topology evidence="9">Lipid-anchor</topology>
    </subcellularLocation>
    <subcellularLocation>
        <location evidence="1">Membrane</location>
    </subcellularLocation>
</comment>